<dbReference type="InterPro" id="IPR005082">
    <property type="entry name" value="Peptidase_U9_T4_prohead"/>
</dbReference>
<comment type="caution">
    <text evidence="1">The sequence shown here is derived from an EMBL/GenBank/DDBJ whole genome shotgun (WGS) entry which is preliminary data.</text>
</comment>
<organism evidence="1">
    <name type="scientific">marine sediment metagenome</name>
    <dbReference type="NCBI Taxonomy" id="412755"/>
    <lineage>
        <taxon>unclassified sequences</taxon>
        <taxon>metagenomes</taxon>
        <taxon>ecological metagenomes</taxon>
    </lineage>
</organism>
<reference evidence="1" key="1">
    <citation type="journal article" date="2015" name="Nature">
        <title>Complex archaea that bridge the gap between prokaryotes and eukaryotes.</title>
        <authorList>
            <person name="Spang A."/>
            <person name="Saw J.H."/>
            <person name="Jorgensen S.L."/>
            <person name="Zaremba-Niedzwiedzka K."/>
            <person name="Martijn J."/>
            <person name="Lind A.E."/>
            <person name="van Eijk R."/>
            <person name="Schleper C."/>
            <person name="Guy L."/>
            <person name="Ettema T.J."/>
        </authorList>
    </citation>
    <scope>NUCLEOTIDE SEQUENCE</scope>
</reference>
<name>A0A0F9SL33_9ZZZZ</name>
<dbReference type="AlphaFoldDB" id="A0A0F9SL33"/>
<proteinExistence type="predicted"/>
<dbReference type="Pfam" id="PF03420">
    <property type="entry name" value="Peptidase_S77"/>
    <property type="match status" value="1"/>
</dbReference>
<accession>A0A0F9SL33</accession>
<gene>
    <name evidence="1" type="ORF">LCGC14_0838870</name>
</gene>
<evidence type="ECO:0000313" key="1">
    <source>
        <dbReference type="EMBL" id="KKN29968.1"/>
    </source>
</evidence>
<sequence>MKPILLIEELKPSEADVIVEQDAKADKSVYLSGILMQSGIKNRNGRNYPLDEISREVESANTRIQELNGIFGELDHPQTLTVNLDRISHVITEIKMDGQNAIGRMRLLNTPMGQIGQTLVESGVRMGVSSRGAGTVGDDGIVSGFNFVTMDIVATPSAPGAMPESVYESLMEAKNGSQIVSLAESLVQDPKAQQYLKKEILKFLDTNIFVKRNG</sequence>
<protein>
    <submittedName>
        <fullName evidence="1">Uncharacterized protein</fullName>
    </submittedName>
</protein>
<dbReference type="EMBL" id="LAZR01002445">
    <property type="protein sequence ID" value="KKN29968.1"/>
    <property type="molecule type" value="Genomic_DNA"/>
</dbReference>